<reference evidence="2 3" key="1">
    <citation type="submission" date="2018-07" db="EMBL/GenBank/DDBJ databases">
        <title>Genome sequencing of Moraxellaceae gen. HYN0046.</title>
        <authorList>
            <person name="Kim M."/>
            <person name="Yi H."/>
        </authorList>
    </citation>
    <scope>NUCLEOTIDE SEQUENCE [LARGE SCALE GENOMIC DNA]</scope>
    <source>
        <strain evidence="2 3">HYN0046</strain>
    </source>
</reference>
<gene>
    <name evidence="2" type="ORF">HYN46_04850</name>
</gene>
<dbReference type="Proteomes" id="UP000253940">
    <property type="component" value="Chromosome"/>
</dbReference>
<evidence type="ECO:0000313" key="3">
    <source>
        <dbReference type="Proteomes" id="UP000253940"/>
    </source>
</evidence>
<protein>
    <submittedName>
        <fullName evidence="2">Transporter</fullName>
    </submittedName>
</protein>
<dbReference type="KEGG" id="mbah:HYN46_04850"/>
<organism evidence="2 3">
    <name type="scientific">Aquirhabdus parva</name>
    <dbReference type="NCBI Taxonomy" id="2283318"/>
    <lineage>
        <taxon>Bacteria</taxon>
        <taxon>Pseudomonadati</taxon>
        <taxon>Pseudomonadota</taxon>
        <taxon>Gammaproteobacteria</taxon>
        <taxon>Moraxellales</taxon>
        <taxon>Moraxellaceae</taxon>
        <taxon>Aquirhabdus</taxon>
    </lineage>
</organism>
<dbReference type="EMBL" id="CP031222">
    <property type="protein sequence ID" value="AXI02226.1"/>
    <property type="molecule type" value="Genomic_DNA"/>
</dbReference>
<accession>A0A345P4L7</accession>
<dbReference type="Pfam" id="PF13557">
    <property type="entry name" value="Phenol_MetA_deg"/>
    <property type="match status" value="1"/>
</dbReference>
<keyword evidence="1" id="KW-0732">Signal</keyword>
<dbReference type="RefSeq" id="WP_114898336.1">
    <property type="nucleotide sequence ID" value="NZ_CP031222.1"/>
</dbReference>
<name>A0A345P4L7_9GAMM</name>
<evidence type="ECO:0000256" key="1">
    <source>
        <dbReference type="SAM" id="SignalP"/>
    </source>
</evidence>
<proteinExistence type="predicted"/>
<feature type="signal peptide" evidence="1">
    <location>
        <begin position="1"/>
        <end position="24"/>
    </location>
</feature>
<sequence length="289" mass="31424">MIQAKQLRIALLAITTAISPFAQAIDLDAGDYDTAPAGTTAGLLYLQHAERGSLYSGSDKVAGHNELDSNIGIARLVHYTDISGILTLPQILLPFGQLKGKDDASGLGKASGFGDAILAIPTWLVNDTVNHTYFAIAPYLYLPTGNYDRNKALNLGENRYKGTLQVAYSTRLTPDIAWDVAGDVTVYGDNSDAVGGTLKQDLGYQLQTNARYFLSPKADLRAGISYADAGETKQNGIKSDATTQSKFWLGSAFWVAPKTQFILTYGRDIKVENGFKEDNRLNFRLLQIF</sequence>
<dbReference type="InterPro" id="IPR025737">
    <property type="entry name" value="FApF"/>
</dbReference>
<dbReference type="OrthoDB" id="191143at2"/>
<keyword evidence="3" id="KW-1185">Reference proteome</keyword>
<evidence type="ECO:0000313" key="2">
    <source>
        <dbReference type="EMBL" id="AXI02226.1"/>
    </source>
</evidence>
<dbReference type="AlphaFoldDB" id="A0A345P4L7"/>
<feature type="chain" id="PRO_5016947048" evidence="1">
    <location>
        <begin position="25"/>
        <end position="289"/>
    </location>
</feature>